<dbReference type="InterPro" id="IPR009057">
    <property type="entry name" value="Homeodomain-like_sf"/>
</dbReference>
<keyword evidence="3" id="KW-0804">Transcription</keyword>
<evidence type="ECO:0000256" key="1">
    <source>
        <dbReference type="ARBA" id="ARBA00023015"/>
    </source>
</evidence>
<keyword evidence="2 4" id="KW-0238">DNA-binding</keyword>
<dbReference type="RefSeq" id="WP_156330024.1">
    <property type="nucleotide sequence ID" value="NZ_LGSZ01000005.1"/>
</dbReference>
<evidence type="ECO:0000313" key="7">
    <source>
        <dbReference type="Proteomes" id="UP000037822"/>
    </source>
</evidence>
<evidence type="ECO:0000256" key="4">
    <source>
        <dbReference type="PROSITE-ProRule" id="PRU00335"/>
    </source>
</evidence>
<reference evidence="6 7" key="1">
    <citation type="submission" date="2015-07" db="EMBL/GenBank/DDBJ databases">
        <title>Whole genome sequencing of Bosea vaviloviae isolated from cave pool.</title>
        <authorList>
            <person name="Tan N.E.H."/>
            <person name="Lee Y.P."/>
            <person name="Gan H.M."/>
            <person name="Barton H."/>
            <person name="Savka M.A."/>
        </authorList>
    </citation>
    <scope>NUCLEOTIDE SEQUENCE [LARGE SCALE GENOMIC DNA]</scope>
    <source>
        <strain evidence="6 7">SD260</strain>
    </source>
</reference>
<keyword evidence="7" id="KW-1185">Reference proteome</keyword>
<protein>
    <recommendedName>
        <fullName evidence="5">HTH tetR-type domain-containing protein</fullName>
    </recommendedName>
</protein>
<dbReference type="GO" id="GO:0003677">
    <property type="term" value="F:DNA binding"/>
    <property type="evidence" value="ECO:0007669"/>
    <property type="project" value="UniProtKB-UniRule"/>
</dbReference>
<dbReference type="AlphaFoldDB" id="A0A0N0MD84"/>
<dbReference type="Gene3D" id="1.10.10.60">
    <property type="entry name" value="Homeodomain-like"/>
    <property type="match status" value="1"/>
</dbReference>
<dbReference type="PANTHER" id="PTHR47506:SF1">
    <property type="entry name" value="HTH-TYPE TRANSCRIPTIONAL REGULATOR YJDC"/>
    <property type="match status" value="1"/>
</dbReference>
<evidence type="ECO:0000259" key="5">
    <source>
        <dbReference type="PROSITE" id="PS50977"/>
    </source>
</evidence>
<feature type="non-terminal residue" evidence="6">
    <location>
        <position position="73"/>
    </location>
</feature>
<evidence type="ECO:0000313" key="6">
    <source>
        <dbReference type="EMBL" id="KPH83146.1"/>
    </source>
</evidence>
<dbReference type="PROSITE" id="PS50977">
    <property type="entry name" value="HTH_TETR_2"/>
    <property type="match status" value="1"/>
</dbReference>
<dbReference type="PANTHER" id="PTHR47506">
    <property type="entry name" value="TRANSCRIPTIONAL REGULATORY PROTEIN"/>
    <property type="match status" value="1"/>
</dbReference>
<dbReference type="Pfam" id="PF00440">
    <property type="entry name" value="TetR_N"/>
    <property type="match status" value="1"/>
</dbReference>
<accession>A0A0N0MD84</accession>
<dbReference type="Proteomes" id="UP000037822">
    <property type="component" value="Unassembled WGS sequence"/>
</dbReference>
<keyword evidence="1" id="KW-0805">Transcription regulation</keyword>
<dbReference type="PRINTS" id="PR00455">
    <property type="entry name" value="HTHTETR"/>
</dbReference>
<feature type="DNA-binding region" description="H-T-H motif" evidence="4">
    <location>
        <begin position="32"/>
        <end position="51"/>
    </location>
</feature>
<organism evidence="6 7">
    <name type="scientific">Bosea vaviloviae</name>
    <dbReference type="NCBI Taxonomy" id="1526658"/>
    <lineage>
        <taxon>Bacteria</taxon>
        <taxon>Pseudomonadati</taxon>
        <taxon>Pseudomonadota</taxon>
        <taxon>Alphaproteobacteria</taxon>
        <taxon>Hyphomicrobiales</taxon>
        <taxon>Boseaceae</taxon>
        <taxon>Bosea</taxon>
    </lineage>
</organism>
<comment type="caution">
    <text evidence="6">The sequence shown here is derived from an EMBL/GenBank/DDBJ whole genome shotgun (WGS) entry which is preliminary data.</text>
</comment>
<evidence type="ECO:0000256" key="3">
    <source>
        <dbReference type="ARBA" id="ARBA00023163"/>
    </source>
</evidence>
<dbReference type="OrthoDB" id="9795242at2"/>
<dbReference type="InterPro" id="IPR001647">
    <property type="entry name" value="HTH_TetR"/>
</dbReference>
<gene>
    <name evidence="6" type="ORF">AE618_00205</name>
</gene>
<name>A0A0N0MD84_9HYPH</name>
<evidence type="ECO:0000256" key="2">
    <source>
        <dbReference type="ARBA" id="ARBA00023125"/>
    </source>
</evidence>
<dbReference type="SUPFAM" id="SSF46689">
    <property type="entry name" value="Homeodomain-like"/>
    <property type="match status" value="1"/>
</dbReference>
<feature type="domain" description="HTH tetR-type" evidence="5">
    <location>
        <begin position="9"/>
        <end position="69"/>
    </location>
</feature>
<sequence length="73" mass="8388">MSKSGRPSQFDRDAALEAALMAFWRDGYQANSVKALSERLGITRSSFYNAFESREAMFMEALERYLERSPDRA</sequence>
<proteinExistence type="predicted"/>
<dbReference type="EMBL" id="LGSZ01000005">
    <property type="protein sequence ID" value="KPH83146.1"/>
    <property type="molecule type" value="Genomic_DNA"/>
</dbReference>
<dbReference type="PATRIC" id="fig|1526658.3.peg.5487"/>